<accession>A0A2L2X7P5</accession>
<dbReference type="Proteomes" id="UP000239549">
    <property type="component" value="Unassembled WGS sequence"/>
</dbReference>
<dbReference type="InterPro" id="IPR037522">
    <property type="entry name" value="HD_GYP_dom"/>
</dbReference>
<dbReference type="PANTHER" id="PTHR43155">
    <property type="entry name" value="CYCLIC DI-GMP PHOSPHODIESTERASE PA4108-RELATED"/>
    <property type="match status" value="1"/>
</dbReference>
<evidence type="ECO:0000313" key="3">
    <source>
        <dbReference type="Proteomes" id="UP000239549"/>
    </source>
</evidence>
<dbReference type="Gene3D" id="1.10.3210.10">
    <property type="entry name" value="Hypothetical protein af1432"/>
    <property type="match status" value="1"/>
</dbReference>
<dbReference type="PANTHER" id="PTHR43155:SF2">
    <property type="entry name" value="CYCLIC DI-GMP PHOSPHODIESTERASE PA4108"/>
    <property type="match status" value="1"/>
</dbReference>
<comment type="caution">
    <text evidence="2">The sequence shown here is derived from an EMBL/GenBank/DDBJ whole genome shotgun (WGS) entry which is preliminary data.</text>
</comment>
<evidence type="ECO:0000313" key="2">
    <source>
        <dbReference type="EMBL" id="GBF32002.1"/>
    </source>
</evidence>
<proteinExistence type="predicted"/>
<protein>
    <submittedName>
        <fullName evidence="2">Adenylate/guanylate cyclase</fullName>
    </submittedName>
</protein>
<sequence>MAVADTFDAITSDRPYRKALPAYAAIEEIVENAGRQFDPDVVELFLKYWLKHGNEYRRVFLKDE</sequence>
<feature type="domain" description="HD-GYP" evidence="1">
    <location>
        <begin position="1"/>
        <end position="61"/>
    </location>
</feature>
<organism evidence="2 3">
    <name type="scientific">Desulfocucumis palustris</name>
    <dbReference type="NCBI Taxonomy" id="1898651"/>
    <lineage>
        <taxon>Bacteria</taxon>
        <taxon>Bacillati</taxon>
        <taxon>Bacillota</taxon>
        <taxon>Clostridia</taxon>
        <taxon>Eubacteriales</taxon>
        <taxon>Desulfocucumaceae</taxon>
        <taxon>Desulfocucumis</taxon>
    </lineage>
</organism>
<reference evidence="3" key="1">
    <citation type="submission" date="2018-02" db="EMBL/GenBank/DDBJ databases">
        <title>Genome sequence of Desulfocucumis palustris strain NAW-5.</title>
        <authorList>
            <person name="Watanabe M."/>
            <person name="Kojima H."/>
            <person name="Fukui M."/>
        </authorList>
    </citation>
    <scope>NUCLEOTIDE SEQUENCE [LARGE SCALE GENOMIC DNA]</scope>
    <source>
        <strain evidence="3">NAW-5</strain>
    </source>
</reference>
<keyword evidence="3" id="KW-1185">Reference proteome</keyword>
<dbReference type="AlphaFoldDB" id="A0A2L2X7P5"/>
<evidence type="ECO:0000259" key="1">
    <source>
        <dbReference type="PROSITE" id="PS51832"/>
    </source>
</evidence>
<dbReference type="PROSITE" id="PS51832">
    <property type="entry name" value="HD_GYP"/>
    <property type="match status" value="1"/>
</dbReference>
<name>A0A2L2X7P5_9FIRM</name>
<dbReference type="EMBL" id="BFAV01000016">
    <property type="protein sequence ID" value="GBF32002.1"/>
    <property type="molecule type" value="Genomic_DNA"/>
</dbReference>
<dbReference type="Pfam" id="PF13487">
    <property type="entry name" value="HD_5"/>
    <property type="match status" value="1"/>
</dbReference>
<gene>
    <name evidence="2" type="ORF">DCCM_0193</name>
</gene>
<dbReference type="SUPFAM" id="SSF109604">
    <property type="entry name" value="HD-domain/PDEase-like"/>
    <property type="match status" value="1"/>
</dbReference>